<feature type="binding site" evidence="8">
    <location>
        <position position="264"/>
    </location>
    <ligand>
        <name>Mg(2+)</name>
        <dbReference type="ChEBI" id="CHEBI:18420"/>
        <label>2</label>
    </ligand>
</feature>
<sequence length="744" mass="80179">MEVTVKTAEQLRLTAEEFELIKQKLGRTPNFNELCAFSAMWSEHCSYKNSIKWLKTLPREGGKMLVAAGEENAGLMDIGDGLGVVFKIESHNHPSALEPFQGAATGVGGIHRDIFTMGARPIAALNSLRFGKLEEAKTQHLLAGVVHGIGHYGNCFGVPTVAGEIYFDECYHTNPLVNAMSVGIVKTGETVSATAKGEGNPVMFVGSATGKDGIGGASFASADITSESVQELPAVQVGDPFQEKKLLEACLEVIKTGAVVGMQDMGAAGIICSTAEMSAKGGVGMKIDLEKVPTRQKNMKAWELLLSESQERMLLVAEKGREKEIEAIFEKWDLPCAVIGHVTNDGILNFYMNGVLEASIPAQELVLGGGAPQYEREYKEPAYLKEIAAFDASTVPQPADLKAVAEKIIALPSIASKRWIYDQYDSMVGTVNTSTNEPSDAAVVLVKGTQKGLAVTTDCNSRYVYADPYKGALIAVSEAARNIVCSGGQPLGVTNCLNFGNPYDPEVYYQFVHAIKGMGDACRKFDTPVTGGNVSFYNQNPEGPVNPTPTIGMVGLLEDINKKMTLDFKQEGDVIYILGAQKDDINSSEYLYHIHGVKKSPAPYFNLDEEYVLQQAVLKLISEGLIRSAHDVSEGGLFVTLCESGFHRALGFDIKSNSNLRKDAFLFGEAQSRVVVSVAADKIKAFEAALPTDVPFAQLGTVTAGDLLVDGENWGQITTWQNIYDTAIEKYLSKETAADALSSL</sequence>
<proteinExistence type="inferred from homology"/>
<dbReference type="PANTHER" id="PTHR43555">
    <property type="entry name" value="PHOSPHORIBOSYLFORMYLGLYCINAMIDINE SYNTHASE SUBUNIT PURL"/>
    <property type="match status" value="1"/>
</dbReference>
<feature type="domain" description="PurM-like N-terminal" evidence="9">
    <location>
        <begin position="71"/>
        <end position="185"/>
    </location>
</feature>
<accession>A0ABZ2EJE9</accession>
<keyword evidence="1 8" id="KW-0963">Cytoplasm</keyword>
<feature type="binding site" evidence="8">
    <location>
        <position position="532"/>
    </location>
    <ligand>
        <name>ATP</name>
        <dbReference type="ChEBI" id="CHEBI:30616"/>
    </ligand>
</feature>
<dbReference type="Gene3D" id="3.30.1330.10">
    <property type="entry name" value="PurM-like, N-terminal domain"/>
    <property type="match status" value="2"/>
</dbReference>
<dbReference type="EC" id="6.3.5.3" evidence="8"/>
<feature type="binding site" evidence="8">
    <location>
        <position position="236"/>
    </location>
    <ligand>
        <name>substrate</name>
    </ligand>
</feature>
<evidence type="ECO:0000256" key="1">
    <source>
        <dbReference type="ARBA" id="ARBA00022490"/>
    </source>
</evidence>
<dbReference type="CDD" id="cd02203">
    <property type="entry name" value="PurL_repeat1"/>
    <property type="match status" value="1"/>
</dbReference>
<evidence type="ECO:0000256" key="4">
    <source>
        <dbReference type="ARBA" id="ARBA00022741"/>
    </source>
</evidence>
<evidence type="ECO:0000313" key="13">
    <source>
        <dbReference type="Proteomes" id="UP001321305"/>
    </source>
</evidence>
<keyword evidence="2 8" id="KW-0436">Ligase</keyword>
<dbReference type="Gene3D" id="3.90.650.10">
    <property type="entry name" value="PurM-like C-terminal domain"/>
    <property type="match status" value="2"/>
</dbReference>
<evidence type="ECO:0000256" key="3">
    <source>
        <dbReference type="ARBA" id="ARBA00022723"/>
    </source>
</evidence>
<feature type="domain" description="PurM-like C-terminal" evidence="10">
    <location>
        <begin position="198"/>
        <end position="349"/>
    </location>
</feature>
<evidence type="ECO:0000256" key="6">
    <source>
        <dbReference type="ARBA" id="ARBA00022840"/>
    </source>
</evidence>
<evidence type="ECO:0000259" key="11">
    <source>
        <dbReference type="Pfam" id="PF18072"/>
    </source>
</evidence>
<keyword evidence="3 8" id="KW-0479">Metal-binding</keyword>
<dbReference type="InterPro" id="IPR036676">
    <property type="entry name" value="PurM-like_C_sf"/>
</dbReference>
<dbReference type="HAMAP" id="MF_00420">
    <property type="entry name" value="PurL_2"/>
    <property type="match status" value="1"/>
</dbReference>
<feature type="domain" description="Phosphoribosylformylglycinamidine synthase linker" evidence="11">
    <location>
        <begin position="6"/>
        <end position="48"/>
    </location>
</feature>
<feature type="binding site" evidence="8">
    <location>
        <position position="112"/>
    </location>
    <ligand>
        <name>substrate</name>
    </ligand>
</feature>
<dbReference type="PIRSF" id="PIRSF001587">
    <property type="entry name" value="FGAM_synthase_II"/>
    <property type="match status" value="1"/>
</dbReference>
<dbReference type="InterPro" id="IPR016188">
    <property type="entry name" value="PurM-like_N"/>
</dbReference>
<comment type="caution">
    <text evidence="8">Lacks conserved residue(s) required for the propagation of feature annotation.</text>
</comment>
<name>A0ABZ2EJE9_9BACT</name>
<organism evidence="12 13">
    <name type="scientific">Mycovorax composti</name>
    <dbReference type="NCBI Taxonomy" id="2962693"/>
    <lineage>
        <taxon>Bacteria</taxon>
        <taxon>Pseudomonadati</taxon>
        <taxon>Bacteroidota</taxon>
        <taxon>Chitinophagia</taxon>
        <taxon>Chitinophagales</taxon>
        <taxon>Chitinophagaceae</taxon>
        <taxon>Mycovorax</taxon>
    </lineage>
</organism>
<dbReference type="NCBIfam" id="TIGR01736">
    <property type="entry name" value="FGAM_synth_II"/>
    <property type="match status" value="1"/>
</dbReference>
<protein>
    <recommendedName>
        <fullName evidence="8">Phosphoribosylformylglycinamidine synthase subunit PurL</fullName>
        <shortName evidence="8">FGAM synthase</shortName>
        <ecNumber evidence="8">6.3.5.3</ecNumber>
    </recommendedName>
    <alternativeName>
        <fullName evidence="8">Formylglycinamide ribonucleotide amidotransferase subunit II</fullName>
        <shortName evidence="8">FGAR amidotransferase II</shortName>
        <shortName evidence="8">FGAR-AT II</shortName>
    </alternativeName>
    <alternativeName>
        <fullName evidence="8">Glutamine amidotransferase PurL</fullName>
    </alternativeName>
    <alternativeName>
        <fullName evidence="8">Phosphoribosylformylglycinamidine synthase subunit II</fullName>
    </alternativeName>
</protein>
<dbReference type="Proteomes" id="UP001321305">
    <property type="component" value="Chromosome"/>
</dbReference>
<dbReference type="Pfam" id="PF00586">
    <property type="entry name" value="AIRS"/>
    <property type="match status" value="2"/>
</dbReference>
<evidence type="ECO:0000259" key="9">
    <source>
        <dbReference type="Pfam" id="PF00586"/>
    </source>
</evidence>
<gene>
    <name evidence="8 12" type="primary">purL</name>
    <name evidence="12" type="ORF">PIECOFPK_01344</name>
</gene>
<dbReference type="SUPFAM" id="SSF56042">
    <property type="entry name" value="PurM C-terminal domain-like"/>
    <property type="match status" value="2"/>
</dbReference>
<keyword evidence="4 8" id="KW-0547">Nucleotide-binding</keyword>
<evidence type="ECO:0000256" key="5">
    <source>
        <dbReference type="ARBA" id="ARBA00022755"/>
    </source>
</evidence>
<evidence type="ECO:0000256" key="7">
    <source>
        <dbReference type="ARBA" id="ARBA00022842"/>
    </source>
</evidence>
<evidence type="ECO:0000256" key="2">
    <source>
        <dbReference type="ARBA" id="ARBA00022598"/>
    </source>
</evidence>
<dbReference type="PANTHER" id="PTHR43555:SF1">
    <property type="entry name" value="PHOSPHORIBOSYLFORMYLGLYCINAMIDINE SYNTHASE SUBUNIT PURL"/>
    <property type="match status" value="1"/>
</dbReference>
<feature type="binding site" evidence="8">
    <location>
        <position position="89"/>
    </location>
    <ligand>
        <name>Mg(2+)</name>
        <dbReference type="ChEBI" id="CHEBI:18420"/>
        <label>1</label>
    </ligand>
</feature>
<feature type="active site" evidence="8">
    <location>
        <position position="44"/>
    </location>
</feature>
<reference evidence="13" key="1">
    <citation type="submission" date="2024-01" db="EMBL/GenBank/DDBJ databases">
        <title>Mycovorax composti gen. nov. sp. nov., a member of the family Chitinophagaceae isolated from button mushroom compost.</title>
        <authorList>
            <person name="Thai M."/>
            <person name="Bell T.L."/>
            <person name="Kertesz M.A."/>
        </authorList>
    </citation>
    <scope>NUCLEOTIDE SEQUENCE [LARGE SCALE GENOMIC DNA]</scope>
    <source>
        <strain evidence="13">C216</strain>
    </source>
</reference>
<dbReference type="InterPro" id="IPR036921">
    <property type="entry name" value="PurM-like_N_sf"/>
</dbReference>
<dbReference type="Pfam" id="PF02769">
    <property type="entry name" value="AIRS_C"/>
    <property type="match status" value="2"/>
</dbReference>
<dbReference type="EMBL" id="CP144143">
    <property type="protein sequence ID" value="WWC83622.1"/>
    <property type="molecule type" value="Genomic_DNA"/>
</dbReference>
<dbReference type="InterPro" id="IPR010918">
    <property type="entry name" value="PurM-like_C_dom"/>
</dbReference>
<keyword evidence="13" id="KW-1185">Reference proteome</keyword>
<dbReference type="GO" id="GO:0004642">
    <property type="term" value="F:phosphoribosylformylglycinamidine synthase activity"/>
    <property type="evidence" value="ECO:0007669"/>
    <property type="project" value="UniProtKB-EC"/>
</dbReference>
<feature type="binding site" evidence="8">
    <location>
        <position position="495"/>
    </location>
    <ligand>
        <name>ATP</name>
        <dbReference type="ChEBI" id="CHEBI:30616"/>
    </ligand>
</feature>
<comment type="pathway">
    <text evidence="8">Purine metabolism; IMP biosynthesis via de novo pathway; 5-amino-1-(5-phospho-D-ribosyl)imidazole from N(2)-formyl-N(1)-(5-phospho-D-ribosyl)glycinamide: step 1/2.</text>
</comment>
<comment type="function">
    <text evidence="8">Part of the phosphoribosylformylglycinamidine synthase complex involved in the purines biosynthetic pathway. Catalyzes the ATP-dependent conversion of formylglycinamide ribonucleotide (FGAR) and glutamine to yield formylglycinamidine ribonucleotide (FGAM) and glutamate. The FGAM synthase complex is composed of three subunits. PurQ produces an ammonia molecule by converting glutamine to glutamate. PurL transfers the ammonia molecule to FGAR to form FGAM in an ATP-dependent manner. PurS interacts with PurQ and PurL and is thought to assist in the transfer of the ammonia molecule from PurQ to PurL.</text>
</comment>
<dbReference type="InterPro" id="IPR010074">
    <property type="entry name" value="PRibForGlyAmidine_synth_PurL"/>
</dbReference>
<dbReference type="InterPro" id="IPR041609">
    <property type="entry name" value="PurL_linker"/>
</dbReference>
<feature type="binding site" evidence="8">
    <location>
        <position position="535"/>
    </location>
    <ligand>
        <name>substrate</name>
    </ligand>
</feature>
<feature type="binding site" evidence="8">
    <location>
        <position position="113"/>
    </location>
    <ligand>
        <name>Mg(2+)</name>
        <dbReference type="ChEBI" id="CHEBI:18420"/>
        <label>2</label>
    </ligand>
</feature>
<feature type="binding site" evidence="8">
    <location>
        <position position="47"/>
    </location>
    <ligand>
        <name>ATP</name>
        <dbReference type="ChEBI" id="CHEBI:30616"/>
    </ligand>
</feature>
<dbReference type="RefSeq" id="WP_409966788.1">
    <property type="nucleotide sequence ID" value="NZ_CP144143.1"/>
</dbReference>
<evidence type="ECO:0000313" key="12">
    <source>
        <dbReference type="EMBL" id="WWC83622.1"/>
    </source>
</evidence>
<dbReference type="CDD" id="cd02204">
    <property type="entry name" value="PurL_repeat2"/>
    <property type="match status" value="1"/>
</dbReference>
<keyword evidence="5 8" id="KW-0658">Purine biosynthesis</keyword>
<keyword evidence="6 8" id="KW-0067">ATP-binding</keyword>
<evidence type="ECO:0000256" key="8">
    <source>
        <dbReference type="HAMAP-Rule" id="MF_00420"/>
    </source>
</evidence>
<dbReference type="Pfam" id="PF18072">
    <property type="entry name" value="FGAR-AT_linker"/>
    <property type="match status" value="1"/>
</dbReference>
<feature type="binding site" evidence="8">
    <location>
        <position position="87"/>
    </location>
    <ligand>
        <name>ATP</name>
        <dbReference type="ChEBI" id="CHEBI:30616"/>
    </ligand>
</feature>
<dbReference type="NCBIfam" id="NF002290">
    <property type="entry name" value="PRK01213.1"/>
    <property type="match status" value="1"/>
</dbReference>
<feature type="binding site" evidence="8">
    <location>
        <position position="533"/>
    </location>
    <ligand>
        <name>Mg(2+)</name>
        <dbReference type="ChEBI" id="CHEBI:18420"/>
        <label>1</label>
    </ligand>
</feature>
<feature type="domain" description="PurM-like N-terminal" evidence="9">
    <location>
        <begin position="439"/>
        <end position="556"/>
    </location>
</feature>
<feature type="binding site" evidence="8">
    <location>
        <begin position="308"/>
        <end position="310"/>
    </location>
    <ligand>
        <name>substrate</name>
    </ligand>
</feature>
<evidence type="ECO:0000259" key="10">
    <source>
        <dbReference type="Pfam" id="PF02769"/>
    </source>
</evidence>
<comment type="catalytic activity">
    <reaction evidence="8">
        <text>N(2)-formyl-N(1)-(5-phospho-beta-D-ribosyl)glycinamide + L-glutamine + ATP + H2O = 2-formamido-N(1)-(5-O-phospho-beta-D-ribosyl)acetamidine + L-glutamate + ADP + phosphate + H(+)</text>
        <dbReference type="Rhea" id="RHEA:17129"/>
        <dbReference type="ChEBI" id="CHEBI:15377"/>
        <dbReference type="ChEBI" id="CHEBI:15378"/>
        <dbReference type="ChEBI" id="CHEBI:29985"/>
        <dbReference type="ChEBI" id="CHEBI:30616"/>
        <dbReference type="ChEBI" id="CHEBI:43474"/>
        <dbReference type="ChEBI" id="CHEBI:58359"/>
        <dbReference type="ChEBI" id="CHEBI:147286"/>
        <dbReference type="ChEBI" id="CHEBI:147287"/>
        <dbReference type="ChEBI" id="CHEBI:456216"/>
        <dbReference type="EC" id="6.3.5.3"/>
    </reaction>
</comment>
<feature type="active site" description="Proton acceptor" evidence="8">
    <location>
        <position position="91"/>
    </location>
</feature>
<comment type="subunit">
    <text evidence="8">Monomer. Part of the FGAM synthase complex composed of 1 PurL, 1 PurQ and 2 PurS subunits.</text>
</comment>
<comment type="similarity">
    <text evidence="8">Belongs to the FGAMS family.</text>
</comment>
<keyword evidence="7 8" id="KW-0460">Magnesium</keyword>
<dbReference type="SUPFAM" id="SSF55326">
    <property type="entry name" value="PurM N-terminal domain-like"/>
    <property type="match status" value="2"/>
</dbReference>
<feature type="binding site" evidence="8">
    <location>
        <begin position="90"/>
        <end position="93"/>
    </location>
    <ligand>
        <name>substrate</name>
    </ligand>
</feature>
<feature type="domain" description="PurM-like C-terminal" evidence="10">
    <location>
        <begin position="570"/>
        <end position="706"/>
    </location>
</feature>
<comment type="subcellular location">
    <subcellularLocation>
        <location evidence="8">Cytoplasm</location>
    </subcellularLocation>
</comment>